<accession>A0A1X6N3S8</accession>
<dbReference type="RefSeq" id="XP_024340071.1">
    <property type="nucleotide sequence ID" value="XM_024477551.1"/>
</dbReference>
<dbReference type="AlphaFoldDB" id="A0A1X6N3S8"/>
<proteinExistence type="predicted"/>
<organism evidence="1 2">
    <name type="scientific">Postia placenta MAD-698-R-SB12</name>
    <dbReference type="NCBI Taxonomy" id="670580"/>
    <lineage>
        <taxon>Eukaryota</taxon>
        <taxon>Fungi</taxon>
        <taxon>Dikarya</taxon>
        <taxon>Basidiomycota</taxon>
        <taxon>Agaricomycotina</taxon>
        <taxon>Agaricomycetes</taxon>
        <taxon>Polyporales</taxon>
        <taxon>Adustoporiaceae</taxon>
        <taxon>Rhodonia</taxon>
    </lineage>
</organism>
<gene>
    <name evidence="1" type="ORF">POSPLADRAFT_1039482</name>
</gene>
<keyword evidence="2" id="KW-1185">Reference proteome</keyword>
<reference evidence="1 2" key="1">
    <citation type="submission" date="2017-04" db="EMBL/GenBank/DDBJ databases">
        <title>Genome Sequence of the Model Brown-Rot Fungus Postia placenta SB12.</title>
        <authorList>
            <consortium name="DOE Joint Genome Institute"/>
            <person name="Gaskell J."/>
            <person name="Kersten P."/>
            <person name="Larrondo L.F."/>
            <person name="Canessa P."/>
            <person name="Martinez D."/>
            <person name="Hibbett D."/>
            <person name="Schmoll M."/>
            <person name="Kubicek C.P."/>
            <person name="Martinez A.T."/>
            <person name="Yadav J."/>
            <person name="Master E."/>
            <person name="Magnuson J.K."/>
            <person name="James T."/>
            <person name="Yaver D."/>
            <person name="Berka R."/>
            <person name="Labutti K."/>
            <person name="Lipzen A."/>
            <person name="Aerts A."/>
            <person name="Barry K."/>
            <person name="Henrissat B."/>
            <person name="Blanchette R."/>
            <person name="Grigoriev I."/>
            <person name="Cullen D."/>
        </authorList>
    </citation>
    <scope>NUCLEOTIDE SEQUENCE [LARGE SCALE GENOMIC DNA]</scope>
    <source>
        <strain evidence="1 2">MAD-698-R-SB12</strain>
    </source>
</reference>
<protein>
    <submittedName>
        <fullName evidence="1">Uncharacterized protein</fullName>
    </submittedName>
</protein>
<name>A0A1X6N3S8_9APHY</name>
<evidence type="ECO:0000313" key="1">
    <source>
        <dbReference type="EMBL" id="OSX63277.1"/>
    </source>
</evidence>
<dbReference type="Proteomes" id="UP000194127">
    <property type="component" value="Unassembled WGS sequence"/>
</dbReference>
<dbReference type="EMBL" id="KZ110595">
    <property type="protein sequence ID" value="OSX63277.1"/>
    <property type="molecule type" value="Genomic_DNA"/>
</dbReference>
<sequence length="64" mass="7328">MSLEVYRATPTSMSRKCFSMPTFLPSYLGRNRCLSAEDVYAMLQTLLHDMHIRILLCMTAKPGE</sequence>
<dbReference type="GeneID" id="36322501"/>
<evidence type="ECO:0000313" key="2">
    <source>
        <dbReference type="Proteomes" id="UP000194127"/>
    </source>
</evidence>